<evidence type="ECO:0000313" key="4">
    <source>
        <dbReference type="Proteomes" id="UP000077069"/>
    </source>
</evidence>
<dbReference type="PANTHER" id="PTHR14097">
    <property type="entry name" value="OXIDOREDUCTASE HTATIP2"/>
    <property type="match status" value="1"/>
</dbReference>
<dbReference type="GeneID" id="28762127"/>
<dbReference type="InParanoid" id="A0A177CD68"/>
<dbReference type="OrthoDB" id="3535423at2759"/>
<name>A0A177CD68_9PLEO</name>
<protein>
    <recommendedName>
        <fullName evidence="2">NAD-dependent epimerase/dehydratase domain-containing protein</fullName>
    </recommendedName>
</protein>
<evidence type="ECO:0000259" key="2">
    <source>
        <dbReference type="Pfam" id="PF01370"/>
    </source>
</evidence>
<evidence type="ECO:0000313" key="3">
    <source>
        <dbReference type="EMBL" id="OAG04718.1"/>
    </source>
</evidence>
<dbReference type="Proteomes" id="UP000077069">
    <property type="component" value="Unassembled WGS sequence"/>
</dbReference>
<dbReference type="Gene3D" id="3.40.50.720">
    <property type="entry name" value="NAD(P)-binding Rossmann-like Domain"/>
    <property type="match status" value="1"/>
</dbReference>
<proteinExistence type="predicted"/>
<dbReference type="PANTHER" id="PTHR14097:SF8">
    <property type="entry name" value="NAD(P)-BINDING DOMAIN-CONTAINING PROTEIN"/>
    <property type="match status" value="1"/>
</dbReference>
<dbReference type="AlphaFoldDB" id="A0A177CD68"/>
<dbReference type="RefSeq" id="XP_018035083.1">
    <property type="nucleotide sequence ID" value="XM_018178641.1"/>
</dbReference>
<dbReference type="Pfam" id="PF01370">
    <property type="entry name" value="Epimerase"/>
    <property type="match status" value="1"/>
</dbReference>
<sequence length="227" mass="24583">MKVLITGATGTIGSAILRHCLQEPSITSIVALSRRALPQDISSPKLSTILVSDFANYDAALLSKIASADAAIWAMGTTDANHEVNVIYPHTFFTTFLDARKNSEHRSKRFRYIRINGAFTVSDQDRSLWFFSEPRKLHGMSEARTLELGKQYRDVCQTFVVKPGGVATSGAGVMECAGKLFGDGAVIGAETLGAFVADLVVHGEEEEGAIFNKRMVEKGSALLKGNK</sequence>
<evidence type="ECO:0000256" key="1">
    <source>
        <dbReference type="ARBA" id="ARBA00004370"/>
    </source>
</evidence>
<reference evidence="3 4" key="1">
    <citation type="submission" date="2016-05" db="EMBL/GenBank/DDBJ databases">
        <title>Comparative analysis of secretome profiles of manganese(II)-oxidizing ascomycete fungi.</title>
        <authorList>
            <consortium name="DOE Joint Genome Institute"/>
            <person name="Zeiner C.A."/>
            <person name="Purvine S.O."/>
            <person name="Zink E.M."/>
            <person name="Wu S."/>
            <person name="Pasa-Tolic L."/>
            <person name="Chaput D.L."/>
            <person name="Haridas S."/>
            <person name="Grigoriev I.V."/>
            <person name="Santelli C.M."/>
            <person name="Hansel C.M."/>
        </authorList>
    </citation>
    <scope>NUCLEOTIDE SEQUENCE [LARGE SCALE GENOMIC DNA]</scope>
    <source>
        <strain evidence="3 4">AP3s5-JAC2a</strain>
    </source>
</reference>
<dbReference type="InterPro" id="IPR036291">
    <property type="entry name" value="NAD(P)-bd_dom_sf"/>
</dbReference>
<organism evidence="3 4">
    <name type="scientific">Paraphaeosphaeria sporulosa</name>
    <dbReference type="NCBI Taxonomy" id="1460663"/>
    <lineage>
        <taxon>Eukaryota</taxon>
        <taxon>Fungi</taxon>
        <taxon>Dikarya</taxon>
        <taxon>Ascomycota</taxon>
        <taxon>Pezizomycotina</taxon>
        <taxon>Dothideomycetes</taxon>
        <taxon>Pleosporomycetidae</taxon>
        <taxon>Pleosporales</taxon>
        <taxon>Massarineae</taxon>
        <taxon>Didymosphaeriaceae</taxon>
        <taxon>Paraphaeosphaeria</taxon>
    </lineage>
</organism>
<accession>A0A177CD68</accession>
<dbReference type="EMBL" id="KV441553">
    <property type="protein sequence ID" value="OAG04718.1"/>
    <property type="molecule type" value="Genomic_DNA"/>
</dbReference>
<comment type="subcellular location">
    <subcellularLocation>
        <location evidence="1">Membrane</location>
    </subcellularLocation>
</comment>
<dbReference type="InterPro" id="IPR001509">
    <property type="entry name" value="Epimerase_deHydtase"/>
</dbReference>
<gene>
    <name evidence="3" type="ORF">CC84DRAFT_1165104</name>
</gene>
<dbReference type="SUPFAM" id="SSF51735">
    <property type="entry name" value="NAD(P)-binding Rossmann-fold domains"/>
    <property type="match status" value="1"/>
</dbReference>
<keyword evidence="4" id="KW-1185">Reference proteome</keyword>
<feature type="domain" description="NAD-dependent epimerase/dehydratase" evidence="2">
    <location>
        <begin position="3"/>
        <end position="74"/>
    </location>
</feature>
<dbReference type="GO" id="GO:0016020">
    <property type="term" value="C:membrane"/>
    <property type="evidence" value="ECO:0007669"/>
    <property type="project" value="UniProtKB-SubCell"/>
</dbReference>